<keyword evidence="5" id="KW-0378">Hydrolase</keyword>
<evidence type="ECO:0000313" key="6">
    <source>
        <dbReference type="Proteomes" id="UP000242942"/>
    </source>
</evidence>
<dbReference type="Gene3D" id="2.60.40.2020">
    <property type="match status" value="1"/>
</dbReference>
<reference evidence="5 6" key="1">
    <citation type="submission" date="2016-06" db="EMBL/GenBank/DDBJ databases">
        <authorList>
            <consortium name="Pathogen Informatics"/>
        </authorList>
    </citation>
    <scope>NUCLEOTIDE SEQUENCE [LARGE SCALE GENOMIC DNA]</scope>
    <source>
        <strain evidence="5">PocGH01</strain>
    </source>
</reference>
<dbReference type="Pfam" id="PF12628">
    <property type="entry name" value="Inhibitor_I71"/>
    <property type="match status" value="1"/>
</dbReference>
<dbReference type="GO" id="GO:0008233">
    <property type="term" value="F:peptidase activity"/>
    <property type="evidence" value="ECO:0007669"/>
    <property type="project" value="UniProtKB-KW"/>
</dbReference>
<dbReference type="VEuPathDB" id="PlasmoDB:POWCR01_070014200"/>
<dbReference type="VEuPathDB" id="PlasmoDB:PocGH01_07019400"/>
<accession>A0A1D3U7N3</accession>
<keyword evidence="1" id="KW-0646">Protease inhibitor</keyword>
<dbReference type="GO" id="GO:0004869">
    <property type="term" value="F:cysteine-type endopeptidase inhibitor activity"/>
    <property type="evidence" value="ECO:0007669"/>
    <property type="project" value="UniProtKB-KW"/>
</dbReference>
<dbReference type="Proteomes" id="UP000242942">
    <property type="component" value="Chromosome 7"/>
</dbReference>
<feature type="signal peptide" evidence="4">
    <location>
        <begin position="1"/>
        <end position="21"/>
    </location>
</feature>
<keyword evidence="4" id="KW-0732">Signal</keyword>
<sequence>MNMKTPLFFILCCMLARLSECADNNSFTFDIVNRYNWMRFAKRIFSSTTPTNFTIIPYSYVSNSDNTTGNENSVLLIRKKLKDTSADESSSNNSISDKSSSSEKIASCIKSEGSTNSEHGKKTSQEEKKSVNSFGIPKAPSFANFNSSSSYILQSLPNTSQQSTSGKMSYHSKQHSDQSGRGNVEQSFIDNISEEYKPQKISDVLMEVSGEERVYELTGDEVCDHVLELGNILHKANEEIIEFSLNVNNVLCVNLEAINGNGYVWALLGVNREKPQIEPANFPTKKITKSYFSNEISVTQPKAFVKGKSNVSPSQESNQVDNLNSSGTSDNRPKLYKQLGGLVGGASVLQSKIKAHKSGLYYIIYSYYRPFDPTTGSNTKIVRLNVQ</sequence>
<feature type="compositionally biased region" description="Polar residues" evidence="3">
    <location>
        <begin position="156"/>
        <end position="167"/>
    </location>
</feature>
<proteinExistence type="predicted"/>
<feature type="region of interest" description="Disordered" evidence="3">
    <location>
        <begin position="156"/>
        <end position="183"/>
    </location>
</feature>
<keyword evidence="2" id="KW-0789">Thiol protease inhibitor</keyword>
<organism evidence="5 6">
    <name type="scientific">Plasmodium ovale</name>
    <name type="common">malaria parasite P. ovale</name>
    <dbReference type="NCBI Taxonomy" id="36330"/>
    <lineage>
        <taxon>Eukaryota</taxon>
        <taxon>Sar</taxon>
        <taxon>Alveolata</taxon>
        <taxon>Apicomplexa</taxon>
        <taxon>Aconoidasida</taxon>
        <taxon>Haemosporida</taxon>
        <taxon>Plasmodiidae</taxon>
        <taxon>Plasmodium</taxon>
        <taxon>Plasmodium (Plasmodium)</taxon>
    </lineage>
</organism>
<evidence type="ECO:0000313" key="5">
    <source>
        <dbReference type="EMBL" id="SCQ16108.1"/>
    </source>
</evidence>
<dbReference type="OrthoDB" id="371298at2759"/>
<dbReference type="SUPFAM" id="SSF141066">
    <property type="entry name" value="ICP-like"/>
    <property type="match status" value="1"/>
</dbReference>
<keyword evidence="5" id="KW-0645">Protease</keyword>
<protein>
    <submittedName>
        <fullName evidence="5">Inhibitor of cysteine proteases, putative</fullName>
    </submittedName>
</protein>
<feature type="region of interest" description="Disordered" evidence="3">
    <location>
        <begin position="86"/>
        <end position="133"/>
    </location>
</feature>
<feature type="chain" id="PRO_5008922105" evidence="4">
    <location>
        <begin position="22"/>
        <end position="387"/>
    </location>
</feature>
<gene>
    <name evidence="5" type="primary">ICP</name>
    <name evidence="5" type="ORF">POCGH01_07019400</name>
</gene>
<keyword evidence="6" id="KW-1185">Reference proteome</keyword>
<feature type="compositionally biased region" description="Low complexity" evidence="3">
    <location>
        <begin position="87"/>
        <end position="107"/>
    </location>
</feature>
<dbReference type="GO" id="GO:0006508">
    <property type="term" value="P:proteolysis"/>
    <property type="evidence" value="ECO:0007669"/>
    <property type="project" value="UniProtKB-KW"/>
</dbReference>
<dbReference type="InterPro" id="IPR024321">
    <property type="entry name" value="Prot_Inh_falstatin"/>
</dbReference>
<evidence type="ECO:0000256" key="1">
    <source>
        <dbReference type="ARBA" id="ARBA00022690"/>
    </source>
</evidence>
<dbReference type="InterPro" id="IPR036331">
    <property type="entry name" value="Chagasin-like_sf"/>
</dbReference>
<feature type="compositionally biased region" description="Polar residues" evidence="3">
    <location>
        <begin position="309"/>
        <end position="330"/>
    </location>
</feature>
<dbReference type="AlphaFoldDB" id="A0A1D3U7N3"/>
<name>A0A1D3U7N3_PLAOA</name>
<dbReference type="EMBL" id="LT594588">
    <property type="protein sequence ID" value="SCQ16108.1"/>
    <property type="molecule type" value="Genomic_DNA"/>
</dbReference>
<feature type="compositionally biased region" description="Basic and acidic residues" evidence="3">
    <location>
        <begin position="118"/>
        <end position="130"/>
    </location>
</feature>
<evidence type="ECO:0000256" key="4">
    <source>
        <dbReference type="SAM" id="SignalP"/>
    </source>
</evidence>
<evidence type="ECO:0000256" key="3">
    <source>
        <dbReference type="SAM" id="MobiDB-lite"/>
    </source>
</evidence>
<evidence type="ECO:0000256" key="2">
    <source>
        <dbReference type="ARBA" id="ARBA00022704"/>
    </source>
</evidence>
<feature type="region of interest" description="Disordered" evidence="3">
    <location>
        <begin position="307"/>
        <end position="331"/>
    </location>
</feature>